<dbReference type="Proteomes" id="UP001186041">
    <property type="component" value="Unassembled WGS sequence"/>
</dbReference>
<comment type="caution">
    <text evidence="1">The sequence shown here is derived from an EMBL/GenBank/DDBJ whole genome shotgun (WGS) entry which is preliminary data.</text>
</comment>
<dbReference type="AlphaFoldDB" id="A0AAE5AFM8"/>
<evidence type="ECO:0000313" key="1">
    <source>
        <dbReference type="EMBL" id="MDV7293655.1"/>
    </source>
</evidence>
<gene>
    <name evidence="1" type="ORF">R4485_26235</name>
</gene>
<dbReference type="RefSeq" id="WP_317722437.1">
    <property type="nucleotide sequence ID" value="NZ_JAWLVK010000008.1"/>
</dbReference>
<accession>A0AAE5AFM8</accession>
<evidence type="ECO:0000313" key="2">
    <source>
        <dbReference type="Proteomes" id="UP001186041"/>
    </source>
</evidence>
<dbReference type="EMBL" id="JAWLVV010000029">
    <property type="protein sequence ID" value="MDV7293655.1"/>
    <property type="molecule type" value="Genomic_DNA"/>
</dbReference>
<reference evidence="1" key="1">
    <citation type="submission" date="2023-10" db="EMBL/GenBank/DDBJ databases">
        <title>Mycolicibacterium fortuitum clinical isolates causing pulmonary infections in humans.</title>
        <authorList>
            <person name="Mejia-Ponce P.M."/>
            <person name="Zenteno-Cuevas R."/>
            <person name="Licona-Cassani C."/>
        </authorList>
    </citation>
    <scope>NUCLEOTIDE SEQUENCE</scope>
    <source>
        <strain evidence="1">M8</strain>
    </source>
</reference>
<name>A0AAE5AFM8_MYCFO</name>
<sequence length="70" mass="8113">MMRSPRSPLEFESATDSELSDYRDVLNEALLWGHVPPQDSRLLVELYRRGGKDKRLARMAAARIAREEVR</sequence>
<proteinExistence type="predicted"/>
<organism evidence="1 2">
    <name type="scientific">Mycolicibacterium fortuitum</name>
    <name type="common">Mycobacterium fortuitum</name>
    <dbReference type="NCBI Taxonomy" id="1766"/>
    <lineage>
        <taxon>Bacteria</taxon>
        <taxon>Bacillati</taxon>
        <taxon>Actinomycetota</taxon>
        <taxon>Actinomycetes</taxon>
        <taxon>Mycobacteriales</taxon>
        <taxon>Mycobacteriaceae</taxon>
        <taxon>Mycolicibacterium</taxon>
    </lineage>
</organism>
<protein>
    <submittedName>
        <fullName evidence="1">Uncharacterized protein</fullName>
    </submittedName>
</protein>